<evidence type="ECO:0000313" key="10">
    <source>
        <dbReference type="Proteomes" id="UP000193834"/>
    </source>
</evidence>
<keyword evidence="7 8" id="KW-0472">Membrane</keyword>
<organism evidence="9 10">
    <name type="scientific">Paenibacillus aquistagni</name>
    <dbReference type="NCBI Taxonomy" id="1852522"/>
    <lineage>
        <taxon>Bacteria</taxon>
        <taxon>Bacillati</taxon>
        <taxon>Bacillota</taxon>
        <taxon>Bacilli</taxon>
        <taxon>Bacillales</taxon>
        <taxon>Paenibacillaceae</taxon>
        <taxon>Paenibacillus</taxon>
    </lineage>
</organism>
<feature type="transmembrane region" description="Helical" evidence="8">
    <location>
        <begin position="142"/>
        <end position="167"/>
    </location>
</feature>
<dbReference type="EMBL" id="FXAZ01000001">
    <property type="protein sequence ID" value="SMG15453.1"/>
    <property type="molecule type" value="Genomic_DNA"/>
</dbReference>
<dbReference type="GO" id="GO:0006508">
    <property type="term" value="P:proteolysis"/>
    <property type="evidence" value="ECO:0007669"/>
    <property type="project" value="UniProtKB-KW"/>
</dbReference>
<dbReference type="GO" id="GO:0016020">
    <property type="term" value="C:membrane"/>
    <property type="evidence" value="ECO:0007669"/>
    <property type="project" value="InterPro"/>
</dbReference>
<feature type="transmembrane region" description="Helical" evidence="8">
    <location>
        <begin position="102"/>
        <end position="121"/>
    </location>
</feature>
<evidence type="ECO:0000256" key="2">
    <source>
        <dbReference type="ARBA" id="ARBA00022654"/>
    </source>
</evidence>
<dbReference type="GO" id="GO:0009372">
    <property type="term" value="P:quorum sensing"/>
    <property type="evidence" value="ECO:0007669"/>
    <property type="project" value="UniProtKB-KW"/>
</dbReference>
<keyword evidence="2" id="KW-0673">Quorum sensing</keyword>
<evidence type="ECO:0000256" key="5">
    <source>
        <dbReference type="ARBA" id="ARBA00022801"/>
    </source>
</evidence>
<name>A0A1X7IKG2_9BACL</name>
<protein>
    <submittedName>
        <fullName evidence="9">Accessory gene regulator B</fullName>
    </submittedName>
</protein>
<keyword evidence="6 8" id="KW-1133">Transmembrane helix</keyword>
<feature type="transmembrane region" description="Helical" evidence="8">
    <location>
        <begin position="79"/>
        <end position="96"/>
    </location>
</feature>
<dbReference type="STRING" id="1852522.SAMN06295960_0553"/>
<evidence type="ECO:0000256" key="6">
    <source>
        <dbReference type="ARBA" id="ARBA00022989"/>
    </source>
</evidence>
<feature type="transmembrane region" description="Helical" evidence="8">
    <location>
        <begin position="37"/>
        <end position="67"/>
    </location>
</feature>
<evidence type="ECO:0000256" key="7">
    <source>
        <dbReference type="ARBA" id="ARBA00023136"/>
    </source>
</evidence>
<reference evidence="9 10" key="1">
    <citation type="submission" date="2017-04" db="EMBL/GenBank/DDBJ databases">
        <authorList>
            <person name="Afonso C.L."/>
            <person name="Miller P.J."/>
            <person name="Scott M.A."/>
            <person name="Spackman E."/>
            <person name="Goraichik I."/>
            <person name="Dimitrov K.M."/>
            <person name="Suarez D.L."/>
            <person name="Swayne D.E."/>
        </authorList>
    </citation>
    <scope>NUCLEOTIDE SEQUENCE [LARGE SCALE GENOMIC DNA]</scope>
    <source>
        <strain evidence="9 10">11</strain>
    </source>
</reference>
<accession>A0A1X7IKG2</accession>
<evidence type="ECO:0000256" key="3">
    <source>
        <dbReference type="ARBA" id="ARBA00022670"/>
    </source>
</evidence>
<keyword evidence="4 8" id="KW-0812">Transmembrane</keyword>
<dbReference type="InterPro" id="IPR006741">
    <property type="entry name" value="AgrB"/>
</dbReference>
<keyword evidence="1" id="KW-1003">Cell membrane</keyword>
<dbReference type="Proteomes" id="UP000193834">
    <property type="component" value="Unassembled WGS sequence"/>
</dbReference>
<evidence type="ECO:0000256" key="4">
    <source>
        <dbReference type="ARBA" id="ARBA00022692"/>
    </source>
</evidence>
<evidence type="ECO:0000256" key="8">
    <source>
        <dbReference type="SAM" id="Phobius"/>
    </source>
</evidence>
<evidence type="ECO:0000313" key="9">
    <source>
        <dbReference type="EMBL" id="SMG15453.1"/>
    </source>
</evidence>
<dbReference type="RefSeq" id="WP_170936416.1">
    <property type="nucleotide sequence ID" value="NZ_FXAZ01000001.1"/>
</dbReference>
<dbReference type="AlphaFoldDB" id="A0A1X7IKG2"/>
<proteinExistence type="predicted"/>
<sequence>MIEKLSRHISRDIKKSDPALSVSHEVLEYAIGIRLNFIATISLTCMFGALTGKFLETITAMTVFIIVRKFSGGYHMKSLTLCAIVSSILFGVIPFIPIYGEYVFYLTFISSLIFLWFSPNIMEDLNPSKWDPYLKPISTMIVMSNFLINSPILALAFFAQAILIIPWKGGEST</sequence>
<dbReference type="Pfam" id="PF04647">
    <property type="entry name" value="AgrB"/>
    <property type="match status" value="1"/>
</dbReference>
<gene>
    <name evidence="9" type="ORF">SAMN06295960_0553</name>
</gene>
<dbReference type="GO" id="GO:0008233">
    <property type="term" value="F:peptidase activity"/>
    <property type="evidence" value="ECO:0007669"/>
    <property type="project" value="UniProtKB-KW"/>
</dbReference>
<dbReference type="SMART" id="SM00793">
    <property type="entry name" value="AgrB"/>
    <property type="match status" value="1"/>
</dbReference>
<keyword evidence="10" id="KW-1185">Reference proteome</keyword>
<keyword evidence="5" id="KW-0378">Hydrolase</keyword>
<evidence type="ECO:0000256" key="1">
    <source>
        <dbReference type="ARBA" id="ARBA00022475"/>
    </source>
</evidence>
<keyword evidence="3" id="KW-0645">Protease</keyword>